<feature type="compositionally biased region" description="Basic and acidic residues" evidence="1">
    <location>
        <begin position="72"/>
        <end position="83"/>
    </location>
</feature>
<reference evidence="2 3" key="1">
    <citation type="submission" date="2019-08" db="EMBL/GenBank/DDBJ databases">
        <title>A chromosome-level genome assembly, high-density linkage maps, and genome scans reveal the genomic architecture of hybrid incompatibilities underlying speciation via character displacement in darters (Percidae: Etheostominae).</title>
        <authorList>
            <person name="Moran R.L."/>
            <person name="Catchen J.M."/>
            <person name="Fuller R.C."/>
        </authorList>
    </citation>
    <scope>NUCLEOTIDE SEQUENCE [LARGE SCALE GENOMIC DNA]</scope>
    <source>
        <strain evidence="2">EspeVRDwgs_2016</strain>
        <tissue evidence="2">Muscle</tissue>
    </source>
</reference>
<name>A0A5J5D4Z6_9PERO</name>
<protein>
    <submittedName>
        <fullName evidence="2">Uncharacterized protein</fullName>
    </submittedName>
</protein>
<dbReference type="EMBL" id="VOFY01000010">
    <property type="protein sequence ID" value="KAA8589127.1"/>
    <property type="molecule type" value="Genomic_DNA"/>
</dbReference>
<evidence type="ECO:0000313" key="2">
    <source>
        <dbReference type="EMBL" id="KAA8589127.1"/>
    </source>
</evidence>
<gene>
    <name evidence="2" type="ORF">FQN60_010472</name>
</gene>
<sequence length="133" mass="14979">MSKATQVSQKEPNGQNPAISVTAFHGITKMATKRSDTASEITKKLVTLQRRWRNLVTAAQTSVFPSKVLRMSSERKQPVRTRPDGASSKNPLSITVVRFMRAIPEHCCKEKPSSKPDRSNIFVELQLHDSYRI</sequence>
<evidence type="ECO:0000256" key="1">
    <source>
        <dbReference type="SAM" id="MobiDB-lite"/>
    </source>
</evidence>
<dbReference type="Proteomes" id="UP000327493">
    <property type="component" value="Chromosome 10"/>
</dbReference>
<comment type="caution">
    <text evidence="2">The sequence shown here is derived from an EMBL/GenBank/DDBJ whole genome shotgun (WGS) entry which is preliminary data.</text>
</comment>
<dbReference type="AlphaFoldDB" id="A0A5J5D4Z6"/>
<accession>A0A5J5D4Z6</accession>
<proteinExistence type="predicted"/>
<evidence type="ECO:0000313" key="3">
    <source>
        <dbReference type="Proteomes" id="UP000327493"/>
    </source>
</evidence>
<keyword evidence="3" id="KW-1185">Reference proteome</keyword>
<feature type="region of interest" description="Disordered" evidence="1">
    <location>
        <begin position="69"/>
        <end position="91"/>
    </location>
</feature>
<organism evidence="2 3">
    <name type="scientific">Etheostoma spectabile</name>
    <name type="common">orangethroat darter</name>
    <dbReference type="NCBI Taxonomy" id="54343"/>
    <lineage>
        <taxon>Eukaryota</taxon>
        <taxon>Metazoa</taxon>
        <taxon>Chordata</taxon>
        <taxon>Craniata</taxon>
        <taxon>Vertebrata</taxon>
        <taxon>Euteleostomi</taxon>
        <taxon>Actinopterygii</taxon>
        <taxon>Neopterygii</taxon>
        <taxon>Teleostei</taxon>
        <taxon>Neoteleostei</taxon>
        <taxon>Acanthomorphata</taxon>
        <taxon>Eupercaria</taxon>
        <taxon>Perciformes</taxon>
        <taxon>Percoidei</taxon>
        <taxon>Percidae</taxon>
        <taxon>Etheostomatinae</taxon>
        <taxon>Etheostoma</taxon>
    </lineage>
</organism>